<dbReference type="InterPro" id="IPR000073">
    <property type="entry name" value="AB_hydrolase_1"/>
</dbReference>
<keyword evidence="1" id="KW-0472">Membrane</keyword>
<feature type="transmembrane region" description="Helical" evidence="1">
    <location>
        <begin position="53"/>
        <end position="75"/>
    </location>
</feature>
<keyword evidence="4" id="KW-1185">Reference proteome</keyword>
<proteinExistence type="predicted"/>
<dbReference type="GO" id="GO:0016787">
    <property type="term" value="F:hydrolase activity"/>
    <property type="evidence" value="ECO:0007669"/>
    <property type="project" value="UniProtKB-KW"/>
</dbReference>
<comment type="caution">
    <text evidence="3">The sequence shown here is derived from an EMBL/GenBank/DDBJ whole genome shotgun (WGS) entry which is preliminary data.</text>
</comment>
<evidence type="ECO:0000313" key="4">
    <source>
        <dbReference type="Proteomes" id="UP000290253"/>
    </source>
</evidence>
<reference evidence="3 4" key="1">
    <citation type="journal article" date="2016" name="Int. J. Syst. Evol. Microbiol.">
        <title>Acidipila dinghuensis sp. nov., an acidobacterium isolated from forest soil.</title>
        <authorList>
            <person name="Jiang Y.W."/>
            <person name="Wang J."/>
            <person name="Chen M.H."/>
            <person name="Lv Y.Y."/>
            <person name="Qiu L.H."/>
        </authorList>
    </citation>
    <scope>NUCLEOTIDE SEQUENCE [LARGE SCALE GENOMIC DNA]</scope>
    <source>
        <strain evidence="3 4">DHOF10</strain>
    </source>
</reference>
<dbReference type="SUPFAM" id="SSF53474">
    <property type="entry name" value="alpha/beta-Hydrolases"/>
    <property type="match status" value="1"/>
</dbReference>
<dbReference type="AlphaFoldDB" id="A0A4Q1S9V4"/>
<organism evidence="3 4">
    <name type="scientific">Silvibacterium dinghuense</name>
    <dbReference type="NCBI Taxonomy" id="1560006"/>
    <lineage>
        <taxon>Bacteria</taxon>
        <taxon>Pseudomonadati</taxon>
        <taxon>Acidobacteriota</taxon>
        <taxon>Terriglobia</taxon>
        <taxon>Terriglobales</taxon>
        <taxon>Acidobacteriaceae</taxon>
        <taxon>Silvibacterium</taxon>
    </lineage>
</organism>
<dbReference type="InterPro" id="IPR029058">
    <property type="entry name" value="AB_hydrolase_fold"/>
</dbReference>
<dbReference type="PANTHER" id="PTHR43689:SF8">
    <property type="entry name" value="ALPHA_BETA-HYDROLASES SUPERFAMILY PROTEIN"/>
    <property type="match status" value="1"/>
</dbReference>
<feature type="transmembrane region" description="Helical" evidence="1">
    <location>
        <begin position="18"/>
        <end position="41"/>
    </location>
</feature>
<dbReference type="EMBL" id="SDMK01000004">
    <property type="protein sequence ID" value="RXS93767.1"/>
    <property type="molecule type" value="Genomic_DNA"/>
</dbReference>
<dbReference type="Gene3D" id="3.40.50.1820">
    <property type="entry name" value="alpha/beta hydrolase"/>
    <property type="match status" value="1"/>
</dbReference>
<dbReference type="Pfam" id="PF12697">
    <property type="entry name" value="Abhydrolase_6"/>
    <property type="match status" value="1"/>
</dbReference>
<dbReference type="OrthoDB" id="59888at2"/>
<keyword evidence="1" id="KW-0812">Transmembrane</keyword>
<accession>A0A4Q1S9V4</accession>
<dbReference type="Proteomes" id="UP000290253">
    <property type="component" value="Unassembled WGS sequence"/>
</dbReference>
<keyword evidence="1" id="KW-1133">Transmembrane helix</keyword>
<feature type="domain" description="AB hydrolase-1" evidence="2">
    <location>
        <begin position="113"/>
        <end position="362"/>
    </location>
</feature>
<gene>
    <name evidence="3" type="ORF">ESZ00_17115</name>
</gene>
<dbReference type="PANTHER" id="PTHR43689">
    <property type="entry name" value="HYDROLASE"/>
    <property type="match status" value="1"/>
</dbReference>
<evidence type="ECO:0000256" key="1">
    <source>
        <dbReference type="SAM" id="Phobius"/>
    </source>
</evidence>
<name>A0A4Q1S9V4_9BACT</name>
<evidence type="ECO:0000259" key="2">
    <source>
        <dbReference type="Pfam" id="PF12697"/>
    </source>
</evidence>
<sequence length="387" mass="42208">MLHRAAVRTRWRMDFDYVVMPVVIVVLALIVDGLGLRYAFAVSRRPLRRGQKAIRLVGAWAAMMLASSVATLSAYNAIAMHAFWVKHPPAGEFEAVNGARMYIHCMGEGSPALVLDSGLGDDSMMWAQLQPVLSKTTRVCAYDRAGFGGSEPTAGPQDADQIVEALHGLLGAASISGPVVLMGHSIAGIYIRDYAVKYPEDVAGLIFVDASTPFQDRKMGVTMGGGPPPWLLQFAMIVGVPRLIGMCSSHGSGENTDYPVMKSEDRCRMYYPALAMELRAFGDSSGEASRRSSFGSLPVLIFSHDPFGTLPRKPQSADEKKRQGMWDGLQENLKSLSTRSRRIIVTGGTHHLFEERPQLVVDEVTAFLEQIRGTAPQPTTYGSTTRE</sequence>
<evidence type="ECO:0000313" key="3">
    <source>
        <dbReference type="EMBL" id="RXS93767.1"/>
    </source>
</evidence>
<keyword evidence="3" id="KW-0378">Hydrolase</keyword>
<protein>
    <submittedName>
        <fullName evidence="3">Alpha/beta hydrolase</fullName>
    </submittedName>
</protein>